<dbReference type="PIRSF" id="PIRSF028043">
    <property type="entry name" value="PP2A_B56"/>
    <property type="match status" value="1"/>
</dbReference>
<reference evidence="6 7" key="1">
    <citation type="journal article" date="2018" name="Plant J.">
        <title>Genome sequences of Chlorella sorokiniana UTEX 1602 and Micractinium conductrix SAG 241.80: implications to maltose excretion by a green alga.</title>
        <authorList>
            <person name="Arriola M.B."/>
            <person name="Velmurugan N."/>
            <person name="Zhang Y."/>
            <person name="Plunkett M.H."/>
            <person name="Hondzo H."/>
            <person name="Barney B.M."/>
        </authorList>
    </citation>
    <scope>NUCLEOTIDE SEQUENCE [LARGE SCALE GENOMIC DNA]</scope>
    <source>
        <strain evidence="7">UTEX 1602</strain>
    </source>
</reference>
<evidence type="ECO:0000313" key="7">
    <source>
        <dbReference type="Proteomes" id="UP000239899"/>
    </source>
</evidence>
<dbReference type="OrthoDB" id="10264446at2759"/>
<dbReference type="InterPro" id="IPR002554">
    <property type="entry name" value="PP2A_B56"/>
</dbReference>
<feature type="compositionally biased region" description="Low complexity" evidence="5">
    <location>
        <begin position="26"/>
        <end position="42"/>
    </location>
</feature>
<sequence length="513" mass="57765">MKAKLSSASASKAGTPPKPSAGGQAGARAPGGAAPSGALAGPGANGPGPAGGAAPADQRSSLPPLTPEEMRRQYSDPLPLLRDVPPHEKQALFVRKLHLCAFSFDFTDPAAHVREKEIKRQTLLELVDYVNSGSGKFTEQVAPDIMFMLTANLFRALHPLKAHDAESFDLDEEEPNLEPAWPHLQIVYEFLLRYVVSSDTDAKVAKKHIDQNFVVHLLDLFDSEDPRERDYLKTILHRVYGKFMVHRPFIRKAINFVFYRFVFETEHHNGIAELLEILGSIINGFALPLKEEHKQFLNRALMPLHKPKCLPAYHQQLSYCVTQFVEKDPRLADGVIRALLKFWPLTNSHKEVLFLGELEEVLELTQSDEFARVQEPLFRQISRCLTSSHFQVAERSLFLWNNEYIVQLVAQHRETVLPLVIGALEHNAKHHWNPAVHSLTLNVRKMFQEIDAPLYERCRLQCEEEEAQREAEQQRRRRQWEAIERAAAAAAAAGGGGSGNGALPARYMHPLPH</sequence>
<dbReference type="PANTHER" id="PTHR10257:SF3">
    <property type="entry name" value="SERINE_THREONINE-PROTEIN PHOSPHATASE 2A 56 KDA REGULATORY SUBUNIT GAMMA ISOFORM"/>
    <property type="match status" value="1"/>
</dbReference>
<evidence type="ECO:0000256" key="1">
    <source>
        <dbReference type="ARBA" id="ARBA00004496"/>
    </source>
</evidence>
<dbReference type="InterPro" id="IPR016024">
    <property type="entry name" value="ARM-type_fold"/>
</dbReference>
<evidence type="ECO:0000256" key="4">
    <source>
        <dbReference type="PIRNR" id="PIRNR028043"/>
    </source>
</evidence>
<dbReference type="GO" id="GO:0005737">
    <property type="term" value="C:cytoplasm"/>
    <property type="evidence" value="ECO:0007669"/>
    <property type="project" value="UniProtKB-SubCell"/>
</dbReference>
<dbReference type="AlphaFoldDB" id="A0A2P6U330"/>
<feature type="compositionally biased region" description="Low complexity" evidence="5">
    <location>
        <begin position="1"/>
        <end position="13"/>
    </location>
</feature>
<evidence type="ECO:0000256" key="3">
    <source>
        <dbReference type="ARBA" id="ARBA00022490"/>
    </source>
</evidence>
<dbReference type="EMBL" id="LHPG02000002">
    <property type="protein sequence ID" value="PRW60717.1"/>
    <property type="molecule type" value="Genomic_DNA"/>
</dbReference>
<dbReference type="SUPFAM" id="SSF48371">
    <property type="entry name" value="ARM repeat"/>
    <property type="match status" value="1"/>
</dbReference>
<dbReference type="FunFam" id="1.25.10.10:FF:000041">
    <property type="entry name" value="Serine/threonine protein phosphatase 2A regulatory subunit"/>
    <property type="match status" value="1"/>
</dbReference>
<keyword evidence="7" id="KW-1185">Reference proteome</keyword>
<feature type="region of interest" description="Disordered" evidence="5">
    <location>
        <begin position="1"/>
        <end position="70"/>
    </location>
</feature>
<protein>
    <recommendedName>
        <fullName evidence="4">Serine/threonine protein phosphatase 2A regulatory subunit</fullName>
    </recommendedName>
</protein>
<dbReference type="Pfam" id="PF01603">
    <property type="entry name" value="B56"/>
    <property type="match status" value="1"/>
</dbReference>
<dbReference type="Proteomes" id="UP000239899">
    <property type="component" value="Unassembled WGS sequence"/>
</dbReference>
<comment type="caution">
    <text evidence="6">The sequence shown here is derived from an EMBL/GenBank/DDBJ whole genome shotgun (WGS) entry which is preliminary data.</text>
</comment>
<dbReference type="Gene3D" id="1.25.10.10">
    <property type="entry name" value="Leucine-rich Repeat Variant"/>
    <property type="match status" value="1"/>
</dbReference>
<dbReference type="STRING" id="3076.A0A2P6U330"/>
<name>A0A2P6U330_CHLSO</name>
<proteinExistence type="inferred from homology"/>
<gene>
    <name evidence="6" type="ORF">C2E21_0793</name>
</gene>
<dbReference type="InterPro" id="IPR011989">
    <property type="entry name" value="ARM-like"/>
</dbReference>
<dbReference type="GO" id="GO:0000159">
    <property type="term" value="C:protein phosphatase type 2A complex"/>
    <property type="evidence" value="ECO:0007669"/>
    <property type="project" value="UniProtKB-UniRule"/>
</dbReference>
<dbReference type="GO" id="GO:0007165">
    <property type="term" value="P:signal transduction"/>
    <property type="evidence" value="ECO:0007669"/>
    <property type="project" value="InterPro"/>
</dbReference>
<dbReference type="GO" id="GO:0019888">
    <property type="term" value="F:protein phosphatase regulator activity"/>
    <property type="evidence" value="ECO:0007669"/>
    <property type="project" value="UniProtKB-UniRule"/>
</dbReference>
<comment type="similarity">
    <text evidence="2">Belongs to the phosphatase 2A regulatory subunit B56 family.</text>
</comment>
<evidence type="ECO:0000256" key="5">
    <source>
        <dbReference type="SAM" id="MobiDB-lite"/>
    </source>
</evidence>
<comment type="subcellular location">
    <subcellularLocation>
        <location evidence="1">Cytoplasm</location>
    </subcellularLocation>
</comment>
<dbReference type="PANTHER" id="PTHR10257">
    <property type="entry name" value="SERINE/THREONINE PROTEIN PHOSPHATASE 2A PP2A REGULATORY SUBUNIT B"/>
    <property type="match status" value="1"/>
</dbReference>
<evidence type="ECO:0000313" key="6">
    <source>
        <dbReference type="EMBL" id="PRW60717.1"/>
    </source>
</evidence>
<accession>A0A2P6U330</accession>
<comment type="function">
    <text evidence="4">The B regulatory subunit might modulate substrate selectivity and catalytic activity, and also might direct the localization of the catalytic enzyme to a particular subcellular compartment.</text>
</comment>
<keyword evidence="3" id="KW-0963">Cytoplasm</keyword>
<organism evidence="6 7">
    <name type="scientific">Chlorella sorokiniana</name>
    <name type="common">Freshwater green alga</name>
    <dbReference type="NCBI Taxonomy" id="3076"/>
    <lineage>
        <taxon>Eukaryota</taxon>
        <taxon>Viridiplantae</taxon>
        <taxon>Chlorophyta</taxon>
        <taxon>core chlorophytes</taxon>
        <taxon>Trebouxiophyceae</taxon>
        <taxon>Chlorellales</taxon>
        <taxon>Chlorellaceae</taxon>
        <taxon>Chlorella clade</taxon>
        <taxon>Chlorella</taxon>
    </lineage>
</organism>
<evidence type="ECO:0000256" key="2">
    <source>
        <dbReference type="ARBA" id="ARBA00009745"/>
    </source>
</evidence>